<protein>
    <recommendedName>
        <fullName evidence="4">Lipoprotein</fullName>
    </recommendedName>
</protein>
<proteinExistence type="predicted"/>
<comment type="caution">
    <text evidence="2">The sequence shown here is derived from an EMBL/GenBank/DDBJ whole genome shotgun (WGS) entry which is preliminary data.</text>
</comment>
<sequence>MSIKTTLAAFGLSLLLAGCSSAPSSDAIGQALQQELVANHQGDLFSIENVKVVKEIESTDTSYSADVSYDLVFQQSMEELRKGLANNASKDVLGALGAGANLVTLQMQYGSFVKGQRVPKREKVEFVKEQQGWLLAKHSEVL</sequence>
<dbReference type="EMBL" id="PRLP01000012">
    <property type="protein sequence ID" value="PPC78741.1"/>
    <property type="molecule type" value="Genomic_DNA"/>
</dbReference>
<gene>
    <name evidence="2" type="ORF">C4K68_04350</name>
</gene>
<evidence type="ECO:0000313" key="3">
    <source>
        <dbReference type="Proteomes" id="UP000238196"/>
    </source>
</evidence>
<dbReference type="Proteomes" id="UP000238196">
    <property type="component" value="Unassembled WGS sequence"/>
</dbReference>
<feature type="signal peptide" evidence="1">
    <location>
        <begin position="1"/>
        <end position="22"/>
    </location>
</feature>
<evidence type="ECO:0008006" key="4">
    <source>
        <dbReference type="Google" id="ProtNLM"/>
    </source>
</evidence>
<accession>A0A2S5KV49</accession>
<dbReference type="AlphaFoldDB" id="A0A2S5KV49"/>
<name>A0A2S5KV49_9PROT</name>
<dbReference type="OrthoDB" id="5769674at2"/>
<feature type="chain" id="PRO_5015754220" description="Lipoprotein" evidence="1">
    <location>
        <begin position="23"/>
        <end position="142"/>
    </location>
</feature>
<evidence type="ECO:0000313" key="2">
    <source>
        <dbReference type="EMBL" id="PPC78741.1"/>
    </source>
</evidence>
<organism evidence="2 3">
    <name type="scientific">Proteobacteria bacterium 228</name>
    <dbReference type="NCBI Taxonomy" id="2083153"/>
    <lineage>
        <taxon>Bacteria</taxon>
        <taxon>Pseudomonadati</taxon>
        <taxon>Pseudomonadota</taxon>
    </lineage>
</organism>
<reference evidence="2 3" key="1">
    <citation type="submission" date="2018-02" db="EMBL/GenBank/DDBJ databases">
        <title>novel marine gammaproteobacteria from coastal saline agro ecosystem.</title>
        <authorList>
            <person name="Krishnan R."/>
            <person name="Ramesh Kumar N."/>
        </authorList>
    </citation>
    <scope>NUCLEOTIDE SEQUENCE [LARGE SCALE GENOMIC DNA]</scope>
    <source>
        <strain evidence="2 3">228</strain>
    </source>
</reference>
<dbReference type="PROSITE" id="PS51257">
    <property type="entry name" value="PROKAR_LIPOPROTEIN"/>
    <property type="match status" value="1"/>
</dbReference>
<keyword evidence="1" id="KW-0732">Signal</keyword>
<evidence type="ECO:0000256" key="1">
    <source>
        <dbReference type="SAM" id="SignalP"/>
    </source>
</evidence>